<dbReference type="GO" id="GO:0005737">
    <property type="term" value="C:cytoplasm"/>
    <property type="evidence" value="ECO:0007669"/>
    <property type="project" value="TreeGrafter"/>
</dbReference>
<dbReference type="Gene3D" id="2.40.110.10">
    <property type="entry name" value="Butyryl-CoA Dehydrogenase, subunit A, domain 2"/>
    <property type="match status" value="1"/>
</dbReference>
<keyword evidence="13" id="KW-0472">Membrane</keyword>
<evidence type="ECO:0000256" key="12">
    <source>
        <dbReference type="SAM" id="MobiDB-lite"/>
    </source>
</evidence>
<name>A0A1U7H1K9_9CYAN</name>
<comment type="catalytic activity">
    <reaction evidence="11">
        <text>a long-chain 2,3-saturated fatty acyl-CoA + oxidized [electron-transfer flavoprotein] + H(+) = a long-chain (2E)-enoyl-CoA + reduced [electron-transfer flavoprotein]</text>
        <dbReference type="Rhea" id="RHEA:17721"/>
        <dbReference type="Rhea" id="RHEA-COMP:10685"/>
        <dbReference type="Rhea" id="RHEA-COMP:10686"/>
        <dbReference type="ChEBI" id="CHEBI:15378"/>
        <dbReference type="ChEBI" id="CHEBI:57692"/>
        <dbReference type="ChEBI" id="CHEBI:58307"/>
        <dbReference type="ChEBI" id="CHEBI:83721"/>
        <dbReference type="ChEBI" id="CHEBI:83727"/>
        <dbReference type="EC" id="1.3.8.8"/>
    </reaction>
</comment>
<evidence type="ECO:0000259" key="17">
    <source>
        <dbReference type="Pfam" id="PF09317"/>
    </source>
</evidence>
<feature type="transmembrane region" description="Helical" evidence="13">
    <location>
        <begin position="41"/>
        <end position="59"/>
    </location>
</feature>
<dbReference type="NCBIfam" id="NF009586">
    <property type="entry name" value="PRK13026.1"/>
    <property type="match status" value="1"/>
</dbReference>
<evidence type="ECO:0000256" key="3">
    <source>
        <dbReference type="ARBA" id="ARBA00009347"/>
    </source>
</evidence>
<dbReference type="FunFam" id="1.20.140.10:FF:000009">
    <property type="entry name" value="Acyl-CoA dehydrogenase"/>
    <property type="match status" value="1"/>
</dbReference>
<dbReference type="InterPro" id="IPR006091">
    <property type="entry name" value="Acyl-CoA_Oxase/DH_mid-dom"/>
</dbReference>
<dbReference type="PANTHER" id="PTHR48083">
    <property type="entry name" value="MEDIUM-CHAIN SPECIFIC ACYL-COA DEHYDROGENASE, MITOCHONDRIAL-RELATED"/>
    <property type="match status" value="1"/>
</dbReference>
<evidence type="ECO:0000313" key="19">
    <source>
        <dbReference type="Proteomes" id="UP000186391"/>
    </source>
</evidence>
<feature type="domain" description="Acyl-CoA dehydrogenase/oxidase C-terminal" evidence="14">
    <location>
        <begin position="354"/>
        <end position="495"/>
    </location>
</feature>
<dbReference type="RefSeq" id="WP_073555403.1">
    <property type="nucleotide sequence ID" value="NZ_MRCA01000003.1"/>
</dbReference>
<dbReference type="PROSITE" id="PS00072">
    <property type="entry name" value="ACYL_COA_DH_1"/>
    <property type="match status" value="1"/>
</dbReference>
<evidence type="ECO:0000256" key="7">
    <source>
        <dbReference type="ARBA" id="ARBA00022630"/>
    </source>
</evidence>
<proteinExistence type="inferred from homology"/>
<evidence type="ECO:0000256" key="5">
    <source>
        <dbReference type="ARBA" id="ARBA00012040"/>
    </source>
</evidence>
<evidence type="ECO:0000259" key="15">
    <source>
        <dbReference type="Pfam" id="PF02770"/>
    </source>
</evidence>
<feature type="domain" description="Acyl-CoA dehydrogenase C-terminal bacterial-type" evidence="17">
    <location>
        <begin position="508"/>
        <end position="790"/>
    </location>
</feature>
<dbReference type="GO" id="GO:0033539">
    <property type="term" value="P:fatty acid beta-oxidation using acyl-CoA dehydrogenase"/>
    <property type="evidence" value="ECO:0007669"/>
    <property type="project" value="InterPro"/>
</dbReference>
<comment type="caution">
    <text evidence="18">The sequence shown here is derived from an EMBL/GenBank/DDBJ whole genome shotgun (WGS) entry which is preliminary data.</text>
</comment>
<keyword evidence="13" id="KW-1133">Transmembrane helix</keyword>
<comment type="pathway">
    <text evidence="2">Lipid metabolism; fatty acid beta-oxidation.</text>
</comment>
<dbReference type="GO" id="GO:0004466">
    <property type="term" value="F:long-chain fatty acyl-CoA dehydrogenase activity"/>
    <property type="evidence" value="ECO:0007669"/>
    <property type="project" value="UniProtKB-EC"/>
</dbReference>
<keyword evidence="8" id="KW-0274">FAD</keyword>
<dbReference type="Pfam" id="PF02770">
    <property type="entry name" value="Acyl-CoA_dh_M"/>
    <property type="match status" value="1"/>
</dbReference>
<keyword evidence="19" id="KW-1185">Reference proteome</keyword>
<dbReference type="EC" id="1.3.8.8" evidence="5"/>
<protein>
    <recommendedName>
        <fullName evidence="6">Acyl-coenzyme A dehydrogenase</fullName>
        <ecNumber evidence="4">1.3.8.7</ecNumber>
        <ecNumber evidence="5">1.3.8.8</ecNumber>
    </recommendedName>
</protein>
<dbReference type="GO" id="GO:0050660">
    <property type="term" value="F:flavin adenine dinucleotide binding"/>
    <property type="evidence" value="ECO:0007669"/>
    <property type="project" value="InterPro"/>
</dbReference>
<comment type="catalytic activity">
    <reaction evidence="10">
        <text>a medium-chain 2,3-saturated fatty acyl-CoA + oxidized [electron-transfer flavoprotein] + H(+) = a medium-chain (2E)-enoyl-CoA + reduced [electron-transfer flavoprotein]</text>
        <dbReference type="Rhea" id="RHEA:14477"/>
        <dbReference type="Rhea" id="RHEA-COMP:10685"/>
        <dbReference type="Rhea" id="RHEA-COMP:10686"/>
        <dbReference type="ChEBI" id="CHEBI:15378"/>
        <dbReference type="ChEBI" id="CHEBI:57692"/>
        <dbReference type="ChEBI" id="CHEBI:58307"/>
        <dbReference type="ChEBI" id="CHEBI:83723"/>
        <dbReference type="ChEBI" id="CHEBI:83726"/>
        <dbReference type="EC" id="1.3.8.7"/>
    </reaction>
</comment>
<dbReference type="InterPro" id="IPR009100">
    <property type="entry name" value="AcylCoA_DH/oxidase_NM_dom_sf"/>
</dbReference>
<evidence type="ECO:0000259" key="14">
    <source>
        <dbReference type="Pfam" id="PF00441"/>
    </source>
</evidence>
<dbReference type="InterPro" id="IPR050741">
    <property type="entry name" value="Acyl-CoA_dehydrogenase"/>
</dbReference>
<dbReference type="Gene3D" id="1.20.140.10">
    <property type="entry name" value="Butyryl-CoA Dehydrogenase, subunit A, domain 3"/>
    <property type="match status" value="1"/>
</dbReference>
<dbReference type="NCBIfam" id="NF007000">
    <property type="entry name" value="PRK09463.1"/>
    <property type="match status" value="1"/>
</dbReference>
<feature type="domain" description="Acyl-CoA dehydrogenase/oxidase N-terminal" evidence="16">
    <location>
        <begin position="136"/>
        <end position="230"/>
    </location>
</feature>
<feature type="domain" description="Acyl-CoA oxidase/dehydrogenase middle" evidence="15">
    <location>
        <begin position="234"/>
        <end position="331"/>
    </location>
</feature>
<dbReference type="InterPro" id="IPR006089">
    <property type="entry name" value="Acyl-CoA_DH_CS"/>
</dbReference>
<dbReference type="AlphaFoldDB" id="A0A1U7H1K9"/>
<evidence type="ECO:0000313" key="18">
    <source>
        <dbReference type="EMBL" id="OKH14805.1"/>
    </source>
</evidence>
<dbReference type="Proteomes" id="UP000186391">
    <property type="component" value="Unassembled WGS sequence"/>
</dbReference>
<evidence type="ECO:0000256" key="8">
    <source>
        <dbReference type="ARBA" id="ARBA00022827"/>
    </source>
</evidence>
<dbReference type="Gene3D" id="1.10.540.10">
    <property type="entry name" value="Acyl-CoA dehydrogenase/oxidase, N-terminal domain"/>
    <property type="match status" value="1"/>
</dbReference>
<dbReference type="Pfam" id="PF00441">
    <property type="entry name" value="Acyl-CoA_dh_1"/>
    <property type="match status" value="1"/>
</dbReference>
<evidence type="ECO:0000256" key="13">
    <source>
        <dbReference type="SAM" id="Phobius"/>
    </source>
</evidence>
<evidence type="ECO:0000256" key="11">
    <source>
        <dbReference type="ARBA" id="ARBA00049247"/>
    </source>
</evidence>
<keyword evidence="13" id="KW-0812">Transmembrane</keyword>
<feature type="region of interest" description="Disordered" evidence="12">
    <location>
        <begin position="817"/>
        <end position="837"/>
    </location>
</feature>
<dbReference type="SUPFAM" id="SSF56645">
    <property type="entry name" value="Acyl-CoA dehydrogenase NM domain-like"/>
    <property type="match status" value="1"/>
</dbReference>
<dbReference type="EC" id="1.3.8.7" evidence="4"/>
<accession>A0A1U7H1K9</accession>
<evidence type="ECO:0000256" key="2">
    <source>
        <dbReference type="ARBA" id="ARBA00005005"/>
    </source>
</evidence>
<dbReference type="SUPFAM" id="SSF47203">
    <property type="entry name" value="Acyl-CoA dehydrogenase C-terminal domain-like"/>
    <property type="match status" value="1"/>
</dbReference>
<sequence>MNYYLISTVIFLLLLLGYIGVPLWVWSVYLAVLLVFFQAPIWIWVIFGAIACIFNIPILRQKLITSSLIKAIKAFNLLPKISDTERAAIEAGNVWVDGEFFSGQPDFQRINQEPYPQVTPELQAFLDGPVEQVCRMVSDWEIYLRKDLPPEVWDYLKKERFLGMMIPQEYGGLGFSNFAYSSVMTKLASRSFTHIATVGVTNSLGPAKLLLRYGTQEQKNYYLPRLARGEEIPCFALTEPTAGSDAASIKSEGIVFRGEDGKLYLRLNWNKRYITLATIATLLGLAFKLRDPEDYLGKGKDVGITCVLIPTDTPGVIMGRRHDPMGVPFYNSPTEGHNVVVSVDQIIGGVEQAGNGWKMLMQTLAAGRGISFPASCTGVAKLVARVTGAYAVVRQQFGLSIGHFEGVEEPLARIGSLTYLMESVRNYTCGAVDQGEQPAVISAIAKYSLTELSRKIINDGMDIMGGAGICRGPRNLLANIYTATPISITVEGANILTRTLMIFGQGAIRCHPYVYQEITALDQSDVTAFDQAFWHHLGLTVRNTFRALLLSISRGYLAASPVPGATAKYYRKLEWASATFALLTDITIFSFGGALKRREKLTGRFADILTWMYLATATLRRFEAEGRKPEDLPFVHWAMQYAFAQIQSAFEGIFQNFSVPVLGTLFAGPVSWWWRLNPIGSLPNDQLGSEVARKLQTPGQIRDRLTAGIYIATSSEEALGRLEKAFILLSQAEPLLKKLKNASHTEKLPQQKPDELISAALKARVISNKEVELICEAEFARNDAIQVDSFTLEEYLQGTQQSKGRWQMAEGEINEAFSYTPTPPYSPIPSFNSEEVK</sequence>
<organism evidence="18 19">
    <name type="scientific">Fischerella major NIES-592</name>
    <dbReference type="NCBI Taxonomy" id="210994"/>
    <lineage>
        <taxon>Bacteria</taxon>
        <taxon>Bacillati</taxon>
        <taxon>Cyanobacteriota</taxon>
        <taxon>Cyanophyceae</taxon>
        <taxon>Nostocales</taxon>
        <taxon>Hapalosiphonaceae</taxon>
        <taxon>Fischerella</taxon>
    </lineage>
</organism>
<dbReference type="InterPro" id="IPR015396">
    <property type="entry name" value="FadE_C"/>
</dbReference>
<feature type="transmembrane region" description="Helical" evidence="13">
    <location>
        <begin position="12"/>
        <end position="35"/>
    </location>
</feature>
<evidence type="ECO:0000256" key="1">
    <source>
        <dbReference type="ARBA" id="ARBA00001974"/>
    </source>
</evidence>
<evidence type="ECO:0000259" key="16">
    <source>
        <dbReference type="Pfam" id="PF02771"/>
    </source>
</evidence>
<dbReference type="Pfam" id="PF02771">
    <property type="entry name" value="Acyl-CoA_dh_N"/>
    <property type="match status" value="1"/>
</dbReference>
<comment type="similarity">
    <text evidence="3">Belongs to the acyl-CoA dehydrogenase family.</text>
</comment>
<dbReference type="InterPro" id="IPR013786">
    <property type="entry name" value="AcylCoA_DH/ox_N"/>
</dbReference>
<dbReference type="InterPro" id="IPR046373">
    <property type="entry name" value="Acyl-CoA_Oxase/DH_mid-dom_sf"/>
</dbReference>
<dbReference type="Pfam" id="PF09317">
    <property type="entry name" value="ACDH_C"/>
    <property type="match status" value="1"/>
</dbReference>
<dbReference type="InterPro" id="IPR037069">
    <property type="entry name" value="AcylCoA_DH/ox_N_sf"/>
</dbReference>
<comment type="cofactor">
    <cofactor evidence="1">
        <name>FAD</name>
        <dbReference type="ChEBI" id="CHEBI:57692"/>
    </cofactor>
</comment>
<dbReference type="EMBL" id="MRCA01000003">
    <property type="protein sequence ID" value="OKH14805.1"/>
    <property type="molecule type" value="Genomic_DNA"/>
</dbReference>
<gene>
    <name evidence="18" type="ORF">NIES592_07975</name>
</gene>
<evidence type="ECO:0000256" key="9">
    <source>
        <dbReference type="ARBA" id="ARBA00023002"/>
    </source>
</evidence>
<evidence type="ECO:0000256" key="6">
    <source>
        <dbReference type="ARBA" id="ARBA00020144"/>
    </source>
</evidence>
<dbReference type="GO" id="GO:0070991">
    <property type="term" value="F:medium-chain fatty acyl-CoA dehydrogenase activity"/>
    <property type="evidence" value="ECO:0007669"/>
    <property type="project" value="UniProtKB-EC"/>
</dbReference>
<evidence type="ECO:0000256" key="4">
    <source>
        <dbReference type="ARBA" id="ARBA00012033"/>
    </source>
</evidence>
<dbReference type="PANTHER" id="PTHR48083:SF33">
    <property type="entry name" value="ACYL-COENZYME A DEHYDROGENASE"/>
    <property type="match status" value="1"/>
</dbReference>
<evidence type="ECO:0000256" key="10">
    <source>
        <dbReference type="ARBA" id="ARBA00047882"/>
    </source>
</evidence>
<dbReference type="InterPro" id="IPR036250">
    <property type="entry name" value="AcylCo_DH-like_C"/>
</dbReference>
<dbReference type="UniPathway" id="UPA00659"/>
<keyword evidence="9" id="KW-0560">Oxidoreductase</keyword>
<reference evidence="18 19" key="1">
    <citation type="submission" date="2016-11" db="EMBL/GenBank/DDBJ databases">
        <title>Draft Genome Sequences of Nine Cyanobacterial Strains from Diverse Habitats.</title>
        <authorList>
            <person name="Zhu T."/>
            <person name="Hou S."/>
            <person name="Lu X."/>
            <person name="Hess W.R."/>
        </authorList>
    </citation>
    <scope>NUCLEOTIDE SEQUENCE [LARGE SCALE GENOMIC DNA]</scope>
    <source>
        <strain evidence="18 19">NIES-592</strain>
    </source>
</reference>
<keyword evidence="7" id="KW-0285">Flavoprotein</keyword>
<dbReference type="InterPro" id="IPR009075">
    <property type="entry name" value="AcylCo_DH/oxidase_C"/>
</dbReference>